<dbReference type="PANTHER" id="PTHR11040:SF183">
    <property type="entry name" value="FE(2+) TRANSPORT PROTEIN 1"/>
    <property type="match status" value="1"/>
</dbReference>
<evidence type="ECO:0000256" key="7">
    <source>
        <dbReference type="ARBA" id="ARBA00023136"/>
    </source>
</evidence>
<dbReference type="Proteomes" id="UP000824890">
    <property type="component" value="Unassembled WGS sequence"/>
</dbReference>
<feature type="transmembrane region" description="Helical" evidence="8">
    <location>
        <begin position="60"/>
        <end position="81"/>
    </location>
</feature>
<feature type="transmembrane region" description="Helical" evidence="8">
    <location>
        <begin position="217"/>
        <end position="238"/>
    </location>
</feature>
<keyword evidence="3 8" id="KW-0813">Transport</keyword>
<evidence type="ECO:0000256" key="4">
    <source>
        <dbReference type="ARBA" id="ARBA00022692"/>
    </source>
</evidence>
<comment type="similarity">
    <text evidence="2 8">Belongs to the ZIP transporter (TC 2.A.5) family.</text>
</comment>
<accession>A0ABQ8BBC0</accession>
<dbReference type="InterPro" id="IPR004698">
    <property type="entry name" value="Zn/Fe_permease_fun/pln"/>
</dbReference>
<feature type="transmembrane region" description="Helical" evidence="8">
    <location>
        <begin position="311"/>
        <end position="331"/>
    </location>
</feature>
<feature type="transmembrane region" description="Helical" evidence="8">
    <location>
        <begin position="259"/>
        <end position="281"/>
    </location>
</feature>
<evidence type="ECO:0000256" key="2">
    <source>
        <dbReference type="ARBA" id="ARBA00006939"/>
    </source>
</evidence>
<keyword evidence="4 8" id="KW-0812">Transmembrane</keyword>
<evidence type="ECO:0000313" key="10">
    <source>
        <dbReference type="Proteomes" id="UP000824890"/>
    </source>
</evidence>
<gene>
    <name evidence="9" type="ORF">HID58_041176</name>
</gene>
<organism evidence="9 10">
    <name type="scientific">Brassica napus</name>
    <name type="common">Rape</name>
    <dbReference type="NCBI Taxonomy" id="3708"/>
    <lineage>
        <taxon>Eukaryota</taxon>
        <taxon>Viridiplantae</taxon>
        <taxon>Streptophyta</taxon>
        <taxon>Embryophyta</taxon>
        <taxon>Tracheophyta</taxon>
        <taxon>Spermatophyta</taxon>
        <taxon>Magnoliopsida</taxon>
        <taxon>eudicotyledons</taxon>
        <taxon>Gunneridae</taxon>
        <taxon>Pentapetalae</taxon>
        <taxon>rosids</taxon>
        <taxon>malvids</taxon>
        <taxon>Brassicales</taxon>
        <taxon>Brassicaceae</taxon>
        <taxon>Brassiceae</taxon>
        <taxon>Brassica</taxon>
    </lineage>
</organism>
<evidence type="ECO:0000256" key="5">
    <source>
        <dbReference type="ARBA" id="ARBA00022989"/>
    </source>
</evidence>
<evidence type="ECO:0000256" key="6">
    <source>
        <dbReference type="ARBA" id="ARBA00023065"/>
    </source>
</evidence>
<proteinExistence type="inferred from homology"/>
<keyword evidence="10" id="KW-1185">Reference proteome</keyword>
<feature type="transmembrane region" description="Helical" evidence="8">
    <location>
        <begin position="542"/>
        <end position="561"/>
    </location>
</feature>
<dbReference type="Pfam" id="PF02535">
    <property type="entry name" value="Zip"/>
    <property type="match status" value="2"/>
</dbReference>
<keyword evidence="6 8" id="KW-0406">Ion transport</keyword>
<dbReference type="InterPro" id="IPR003689">
    <property type="entry name" value="ZIP"/>
</dbReference>
<evidence type="ECO:0000256" key="8">
    <source>
        <dbReference type="RuleBase" id="RU362088"/>
    </source>
</evidence>
<keyword evidence="5 8" id="KW-1133">Transmembrane helix</keyword>
<dbReference type="NCBIfam" id="TIGR00820">
    <property type="entry name" value="zip"/>
    <property type="match status" value="2"/>
</dbReference>
<dbReference type="PANTHER" id="PTHR11040">
    <property type="entry name" value="ZINC/IRON TRANSPORTER"/>
    <property type="match status" value="1"/>
</dbReference>
<protein>
    <submittedName>
        <fullName evidence="9">Uncharacterized protein</fullName>
    </submittedName>
</protein>
<evidence type="ECO:0000313" key="9">
    <source>
        <dbReference type="EMBL" id="KAH0901673.1"/>
    </source>
</evidence>
<reference evidence="9 10" key="1">
    <citation type="submission" date="2021-05" db="EMBL/GenBank/DDBJ databases">
        <title>Genome Assembly of Synthetic Allotetraploid Brassica napus Reveals Homoeologous Exchanges between Subgenomes.</title>
        <authorList>
            <person name="Davis J.T."/>
        </authorList>
    </citation>
    <scope>NUCLEOTIDE SEQUENCE [LARGE SCALE GENOMIC DNA]</scope>
    <source>
        <strain evidence="10">cv. Da-Ae</strain>
        <tissue evidence="9">Seedling</tissue>
    </source>
</reference>
<feature type="transmembrane region" description="Helical" evidence="8">
    <location>
        <begin position="125"/>
        <end position="145"/>
    </location>
</feature>
<keyword evidence="7 8" id="KW-0472">Membrane</keyword>
<evidence type="ECO:0000256" key="3">
    <source>
        <dbReference type="ARBA" id="ARBA00022448"/>
    </source>
</evidence>
<feature type="transmembrane region" description="Helical" evidence="8">
    <location>
        <begin position="157"/>
        <end position="177"/>
    </location>
</feature>
<evidence type="ECO:0000256" key="1">
    <source>
        <dbReference type="ARBA" id="ARBA00004141"/>
    </source>
</evidence>
<feature type="transmembrane region" description="Helical" evidence="8">
    <location>
        <begin position="343"/>
        <end position="364"/>
    </location>
</feature>
<comment type="caution">
    <text evidence="8">Lacks conserved residue(s) required for the propagation of feature annotation.</text>
</comment>
<comment type="caution">
    <text evidence="9">The sequence shown here is derived from an EMBL/GenBank/DDBJ whole genome shotgun (WGS) entry which is preliminary data.</text>
</comment>
<feature type="transmembrane region" description="Helical" evidence="8">
    <location>
        <begin position="384"/>
        <end position="401"/>
    </location>
</feature>
<dbReference type="EMBL" id="JAGKQM010000011">
    <property type="protein sequence ID" value="KAH0901673.1"/>
    <property type="molecule type" value="Genomic_DNA"/>
</dbReference>
<comment type="subcellular location">
    <subcellularLocation>
        <location evidence="1 8">Membrane</location>
        <topology evidence="1 8">Multi-pass membrane protein</topology>
    </subcellularLocation>
</comment>
<sequence length="562" mass="59978">MIAPLFSRNVPFLQPDGNIFTIFKCFASGIILGTGFMHVLPDSFEMLSSPCLEENPWHKFPFSGFLAMLSGLITLVIDSMATSIYTSKKAVGIVPHGHGHGPGNGVTLPTKDDDSESAQLLRYRVIAMVLELGIIVHSVVIGLSLGATSDTCTIKGLIAALCFHQMFEGMGLGGCILQAEYTNMKKFLMAFFFAITTPFGIALGIALSTIYRDNSPSALITVGLLNACSAGLLIYMALVDLLAAEFMGPKLQGSVKMQIKCFIAALLGCVFIVLFFVSFTISPATSTVPEECASESANPCVNKAKALPLKIIAIATILVASMIGVGAPLFSRSVPFLRPDGDIFTVVKCFASGIILGTGFMHVLPDSFDMLSSKCLEENPWHKFPFTGFLAMLSGLITLAIDSMATSLYTSKNAVGILPHGHGHGHGPANDDTFPTKDNDSETAQLLRYRVIAMVLELGIIVHSVVIGLSLGATNDTCTIKGLIAALCFHQMFEGMGLGGCILQAEYTNLKKFVMAFFFAVTTPFAAEFMGPKLQGSIKMQFKCFAAALLGCGGMSILAKWA</sequence>
<feature type="transmembrane region" description="Helical" evidence="8">
    <location>
        <begin position="513"/>
        <end position="530"/>
    </location>
</feature>
<feature type="transmembrane region" description="Helical" evidence="8">
    <location>
        <begin position="21"/>
        <end position="40"/>
    </location>
</feature>
<name>A0ABQ8BBC0_BRANA</name>
<feature type="transmembrane region" description="Helical" evidence="8">
    <location>
        <begin position="451"/>
        <end position="473"/>
    </location>
</feature>
<feature type="transmembrane region" description="Helical" evidence="8">
    <location>
        <begin position="189"/>
        <end position="211"/>
    </location>
</feature>